<dbReference type="OrthoDB" id="675958at2"/>
<sequence length="82" mass="9845">MHAYFRNHQLYLAEKCNWMDRQVEKTSKRALMKIESYKLIAQAEDYEQTQLVKKLVQDSLFTSINNRVLLQKEGFYQSNLNN</sequence>
<evidence type="ECO:0000313" key="2">
    <source>
        <dbReference type="Proteomes" id="UP000077177"/>
    </source>
</evidence>
<dbReference type="Proteomes" id="UP000077177">
    <property type="component" value="Chromosome"/>
</dbReference>
<dbReference type="KEGG" id="fla:SY85_02225"/>
<protein>
    <submittedName>
        <fullName evidence="1">Uncharacterized protein</fullName>
    </submittedName>
</protein>
<name>A0A172TQY9_9BACT</name>
<dbReference type="AlphaFoldDB" id="A0A172TQY9"/>
<dbReference type="RefSeq" id="WP_066401601.1">
    <property type="nucleotide sequence ID" value="NZ_CP011390.1"/>
</dbReference>
<reference evidence="1 2" key="2">
    <citation type="journal article" date="2016" name="Int. J. Syst. Evol. Microbiol.">
        <title>Flavisolibacter tropicus sp. nov., isolated from tropical soil.</title>
        <authorList>
            <person name="Lee J.J."/>
            <person name="Kang M.S."/>
            <person name="Kim G.S."/>
            <person name="Lee C.S."/>
            <person name="Lim S."/>
            <person name="Lee J."/>
            <person name="Roh S.H."/>
            <person name="Kang H."/>
            <person name="Ha J.M."/>
            <person name="Bae S."/>
            <person name="Jung H.Y."/>
            <person name="Kim M.K."/>
        </authorList>
    </citation>
    <scope>NUCLEOTIDE SEQUENCE [LARGE SCALE GENOMIC DNA]</scope>
    <source>
        <strain evidence="1 2">LCS9</strain>
    </source>
</reference>
<keyword evidence="2" id="KW-1185">Reference proteome</keyword>
<organism evidence="1 2">
    <name type="scientific">Flavisolibacter tropicus</name>
    <dbReference type="NCBI Taxonomy" id="1492898"/>
    <lineage>
        <taxon>Bacteria</taxon>
        <taxon>Pseudomonadati</taxon>
        <taxon>Bacteroidota</taxon>
        <taxon>Chitinophagia</taxon>
        <taxon>Chitinophagales</taxon>
        <taxon>Chitinophagaceae</taxon>
        <taxon>Flavisolibacter</taxon>
    </lineage>
</organism>
<proteinExistence type="predicted"/>
<dbReference type="EMBL" id="CP011390">
    <property type="protein sequence ID" value="ANE49491.1"/>
    <property type="molecule type" value="Genomic_DNA"/>
</dbReference>
<accession>A0A172TQY9</accession>
<gene>
    <name evidence="1" type="ORF">SY85_02225</name>
</gene>
<reference evidence="2" key="1">
    <citation type="submission" date="2015-01" db="EMBL/GenBank/DDBJ databases">
        <title>Flavisolibacter sp./LCS9/ whole genome sequencing.</title>
        <authorList>
            <person name="Kim M.K."/>
            <person name="Srinivasan S."/>
            <person name="Lee J.-J."/>
        </authorList>
    </citation>
    <scope>NUCLEOTIDE SEQUENCE [LARGE SCALE GENOMIC DNA]</scope>
    <source>
        <strain evidence="2">LCS9</strain>
    </source>
</reference>
<evidence type="ECO:0000313" key="1">
    <source>
        <dbReference type="EMBL" id="ANE49491.1"/>
    </source>
</evidence>